<protein>
    <submittedName>
        <fullName evidence="2">Uncharacterized protein</fullName>
    </submittedName>
</protein>
<dbReference type="Proteomes" id="UP000010556">
    <property type="component" value="Unassembled WGS sequence"/>
</dbReference>
<feature type="region of interest" description="Disordered" evidence="1">
    <location>
        <begin position="101"/>
        <end position="185"/>
    </location>
</feature>
<sequence length="185" mass="19980">MHLLLVDAHTEPRLHPVQTREERAFVTWVLRLYPGADHTVSEEPVCSSRLLFRLHTQHPPHGGKDGRAPTMLGNNSREEAGERGVGLGFGDPTSLRTILLSGLTPGNKFPRAPQASERPRLGARSAAGPRRRSGSITQGGQGSKVPFCPPRPTRARAPLGCALPPEPSVRPASRRVPGAMATHRP</sequence>
<evidence type="ECO:0000313" key="2">
    <source>
        <dbReference type="EMBL" id="ELK28821.1"/>
    </source>
</evidence>
<organism evidence="2 3">
    <name type="scientific">Myotis davidii</name>
    <name type="common">David's myotis</name>
    <dbReference type="NCBI Taxonomy" id="225400"/>
    <lineage>
        <taxon>Eukaryota</taxon>
        <taxon>Metazoa</taxon>
        <taxon>Chordata</taxon>
        <taxon>Craniata</taxon>
        <taxon>Vertebrata</taxon>
        <taxon>Euteleostomi</taxon>
        <taxon>Mammalia</taxon>
        <taxon>Eutheria</taxon>
        <taxon>Laurasiatheria</taxon>
        <taxon>Chiroptera</taxon>
        <taxon>Yangochiroptera</taxon>
        <taxon>Vespertilionidae</taxon>
        <taxon>Myotis</taxon>
    </lineage>
</organism>
<dbReference type="AlphaFoldDB" id="L5LRW0"/>
<accession>L5LRW0</accession>
<name>L5LRW0_MYODS</name>
<evidence type="ECO:0000313" key="3">
    <source>
        <dbReference type="Proteomes" id="UP000010556"/>
    </source>
</evidence>
<dbReference type="EMBL" id="KB108646">
    <property type="protein sequence ID" value="ELK28821.1"/>
    <property type="molecule type" value="Genomic_DNA"/>
</dbReference>
<gene>
    <name evidence="2" type="ORF">MDA_GLEAN10024887</name>
</gene>
<evidence type="ECO:0000256" key="1">
    <source>
        <dbReference type="SAM" id="MobiDB-lite"/>
    </source>
</evidence>
<reference evidence="3" key="1">
    <citation type="journal article" date="2013" name="Science">
        <title>Comparative analysis of bat genomes provides insight into the evolution of flight and immunity.</title>
        <authorList>
            <person name="Zhang G."/>
            <person name="Cowled C."/>
            <person name="Shi Z."/>
            <person name="Huang Z."/>
            <person name="Bishop-Lilly K.A."/>
            <person name="Fang X."/>
            <person name="Wynne J.W."/>
            <person name="Xiong Z."/>
            <person name="Baker M.L."/>
            <person name="Zhao W."/>
            <person name="Tachedjian M."/>
            <person name="Zhu Y."/>
            <person name="Zhou P."/>
            <person name="Jiang X."/>
            <person name="Ng J."/>
            <person name="Yang L."/>
            <person name="Wu L."/>
            <person name="Xiao J."/>
            <person name="Feng Y."/>
            <person name="Chen Y."/>
            <person name="Sun X."/>
            <person name="Zhang Y."/>
            <person name="Marsh G.A."/>
            <person name="Crameri G."/>
            <person name="Broder C.C."/>
            <person name="Frey K.G."/>
            <person name="Wang L.F."/>
            <person name="Wang J."/>
        </authorList>
    </citation>
    <scope>NUCLEOTIDE SEQUENCE [LARGE SCALE GENOMIC DNA]</scope>
</reference>
<proteinExistence type="predicted"/>
<keyword evidence="3" id="KW-1185">Reference proteome</keyword>